<proteinExistence type="predicted"/>
<reference evidence="2 3" key="1">
    <citation type="journal article" date="2021" name="Plant Biotechnol. J.">
        <title>Multi-omics assisted identification of the key and species-specific regulatory components of drought-tolerant mechanisms in Gossypium stocksii.</title>
        <authorList>
            <person name="Yu D."/>
            <person name="Ke L."/>
            <person name="Zhang D."/>
            <person name="Wu Y."/>
            <person name="Sun Y."/>
            <person name="Mei J."/>
            <person name="Sun J."/>
            <person name="Sun Y."/>
        </authorList>
    </citation>
    <scope>NUCLEOTIDE SEQUENCE [LARGE SCALE GENOMIC DNA]</scope>
    <source>
        <strain evidence="3">cv. E1</strain>
        <tissue evidence="2">Leaf</tissue>
    </source>
</reference>
<dbReference type="PANTHER" id="PTHR46890">
    <property type="entry name" value="NON-LTR RETROLELEMENT REVERSE TRANSCRIPTASE-LIKE PROTEIN-RELATED"/>
    <property type="match status" value="1"/>
</dbReference>
<feature type="domain" description="Reverse transcriptase" evidence="1">
    <location>
        <begin position="91"/>
        <end position="203"/>
    </location>
</feature>
<dbReference type="EMBL" id="JAIQCV010000001">
    <property type="protein sequence ID" value="KAH1131801.1"/>
    <property type="molecule type" value="Genomic_DNA"/>
</dbReference>
<sequence>MEMEGIARAYFQNLFLTGNMAINEQLIMSIDCCVYEEDNRKLLASYTGEEVREALFGMGSTKAPGEDGFPAFFYQKCWNIIGEDVVSFCLSLLNGDMEVSQINSTHIVFIPKITNPSNLTHFRPISLCNVVYKILAKTIANRLRGVIDKCIEEAQSTFVPRRLIPDNVLLAYEILHSLKQTRLGKKGFMAVKLDMSKAYDRVE</sequence>
<dbReference type="InterPro" id="IPR000477">
    <property type="entry name" value="RT_dom"/>
</dbReference>
<dbReference type="PROSITE" id="PS50878">
    <property type="entry name" value="RT_POL"/>
    <property type="match status" value="1"/>
</dbReference>
<dbReference type="CDD" id="cd01650">
    <property type="entry name" value="RT_nLTR_like"/>
    <property type="match status" value="1"/>
</dbReference>
<dbReference type="PANTHER" id="PTHR46890:SF48">
    <property type="entry name" value="RNA-DIRECTED DNA POLYMERASE"/>
    <property type="match status" value="1"/>
</dbReference>
<evidence type="ECO:0000313" key="3">
    <source>
        <dbReference type="Proteomes" id="UP000828251"/>
    </source>
</evidence>
<dbReference type="Proteomes" id="UP000828251">
    <property type="component" value="Unassembled WGS sequence"/>
</dbReference>
<organism evidence="2 3">
    <name type="scientific">Gossypium stocksii</name>
    <dbReference type="NCBI Taxonomy" id="47602"/>
    <lineage>
        <taxon>Eukaryota</taxon>
        <taxon>Viridiplantae</taxon>
        <taxon>Streptophyta</taxon>
        <taxon>Embryophyta</taxon>
        <taxon>Tracheophyta</taxon>
        <taxon>Spermatophyta</taxon>
        <taxon>Magnoliopsida</taxon>
        <taxon>eudicotyledons</taxon>
        <taxon>Gunneridae</taxon>
        <taxon>Pentapetalae</taxon>
        <taxon>rosids</taxon>
        <taxon>malvids</taxon>
        <taxon>Malvales</taxon>
        <taxon>Malvaceae</taxon>
        <taxon>Malvoideae</taxon>
        <taxon>Gossypium</taxon>
    </lineage>
</organism>
<dbReference type="InterPro" id="IPR052343">
    <property type="entry name" value="Retrotransposon-Effector_Assoc"/>
</dbReference>
<gene>
    <name evidence="2" type="ORF">J1N35_003179</name>
</gene>
<protein>
    <recommendedName>
        <fullName evidence="1">Reverse transcriptase domain-containing protein</fullName>
    </recommendedName>
</protein>
<dbReference type="SUPFAM" id="SSF56672">
    <property type="entry name" value="DNA/RNA polymerases"/>
    <property type="match status" value="1"/>
</dbReference>
<keyword evidence="3" id="KW-1185">Reference proteome</keyword>
<dbReference type="InterPro" id="IPR043502">
    <property type="entry name" value="DNA/RNA_pol_sf"/>
</dbReference>
<evidence type="ECO:0000259" key="1">
    <source>
        <dbReference type="PROSITE" id="PS50878"/>
    </source>
</evidence>
<comment type="caution">
    <text evidence="2">The sequence shown here is derived from an EMBL/GenBank/DDBJ whole genome shotgun (WGS) entry which is preliminary data.</text>
</comment>
<dbReference type="OrthoDB" id="997823at2759"/>
<dbReference type="Pfam" id="PF00078">
    <property type="entry name" value="RVT_1"/>
    <property type="match status" value="1"/>
</dbReference>
<evidence type="ECO:0000313" key="2">
    <source>
        <dbReference type="EMBL" id="KAH1131801.1"/>
    </source>
</evidence>
<accession>A0A9D3WNA8</accession>
<name>A0A9D3WNA8_9ROSI</name>
<dbReference type="AlphaFoldDB" id="A0A9D3WNA8"/>